<evidence type="ECO:0000313" key="1">
    <source>
        <dbReference type="EMBL" id="KAJ7996949.1"/>
    </source>
</evidence>
<gene>
    <name evidence="1" type="ORF">DPEC_G00223830</name>
</gene>
<accession>A0ACC2FZW4</accession>
<sequence length="102" mass="11773">MYYWLDPADSLPTLPHFSRHYITLNNSLLTRALTGHHQLEQRGRGEFCYGKGVEMTETEGHGQCILFLGDQKRPEILALQTFVFNISMATLRCSTSPQRDWE</sequence>
<dbReference type="Proteomes" id="UP001157502">
    <property type="component" value="Chromosome 19"/>
</dbReference>
<organism evidence="1 2">
    <name type="scientific">Dallia pectoralis</name>
    <name type="common">Alaska blackfish</name>
    <dbReference type="NCBI Taxonomy" id="75939"/>
    <lineage>
        <taxon>Eukaryota</taxon>
        <taxon>Metazoa</taxon>
        <taxon>Chordata</taxon>
        <taxon>Craniata</taxon>
        <taxon>Vertebrata</taxon>
        <taxon>Euteleostomi</taxon>
        <taxon>Actinopterygii</taxon>
        <taxon>Neopterygii</taxon>
        <taxon>Teleostei</taxon>
        <taxon>Protacanthopterygii</taxon>
        <taxon>Esociformes</taxon>
        <taxon>Umbridae</taxon>
        <taxon>Dallia</taxon>
    </lineage>
</organism>
<reference evidence="1" key="1">
    <citation type="submission" date="2021-05" db="EMBL/GenBank/DDBJ databases">
        <authorList>
            <person name="Pan Q."/>
            <person name="Jouanno E."/>
            <person name="Zahm M."/>
            <person name="Klopp C."/>
            <person name="Cabau C."/>
            <person name="Louis A."/>
            <person name="Berthelot C."/>
            <person name="Parey E."/>
            <person name="Roest Crollius H."/>
            <person name="Montfort J."/>
            <person name="Robinson-Rechavi M."/>
            <person name="Bouchez O."/>
            <person name="Lampietro C."/>
            <person name="Lopez Roques C."/>
            <person name="Donnadieu C."/>
            <person name="Postlethwait J."/>
            <person name="Bobe J."/>
            <person name="Dillon D."/>
            <person name="Chandos A."/>
            <person name="von Hippel F."/>
            <person name="Guiguen Y."/>
        </authorList>
    </citation>
    <scope>NUCLEOTIDE SEQUENCE</scope>
    <source>
        <strain evidence="1">YG-Jan2019</strain>
    </source>
</reference>
<keyword evidence="2" id="KW-1185">Reference proteome</keyword>
<protein>
    <submittedName>
        <fullName evidence="1">Uncharacterized protein</fullName>
    </submittedName>
</protein>
<proteinExistence type="predicted"/>
<comment type="caution">
    <text evidence="1">The sequence shown here is derived from an EMBL/GenBank/DDBJ whole genome shotgun (WGS) entry which is preliminary data.</text>
</comment>
<dbReference type="EMBL" id="CM055746">
    <property type="protein sequence ID" value="KAJ7996949.1"/>
    <property type="molecule type" value="Genomic_DNA"/>
</dbReference>
<name>A0ACC2FZW4_DALPE</name>
<evidence type="ECO:0000313" key="2">
    <source>
        <dbReference type="Proteomes" id="UP001157502"/>
    </source>
</evidence>